<dbReference type="Proteomes" id="UP000195981">
    <property type="component" value="Unassembled WGS sequence"/>
</dbReference>
<dbReference type="EMBL" id="FWFG01000048">
    <property type="protein sequence ID" value="SLM90516.1"/>
    <property type="molecule type" value="Genomic_DNA"/>
</dbReference>
<sequence>MMTETPRTESPTTTGRNVTGPTTTGRNVTGPTTTGATTTAAQQGADAAAGAAAARPLRLLVLAAGLSTPSSTRMLADMLSGATRRALEHAGKAVEVRTIELREIARDATDMLLSRVASPRLQEVIDALGSADAVIAVTPIFNTGPSGLFKTFVDALDTELWRGTPVLLGATAGTSRHALALEHAIRPVFVYLKAQLVPTGVFAASSDFGAMQADESDEQPLALRAARAADELAALLTSPAAAAARAAAEAAPEPSGADGDATGLDAEFADFTPMDALLHRHR</sequence>
<feature type="region of interest" description="Disordered" evidence="4">
    <location>
        <begin position="245"/>
        <end position="264"/>
    </location>
</feature>
<evidence type="ECO:0000256" key="4">
    <source>
        <dbReference type="SAM" id="MobiDB-lite"/>
    </source>
</evidence>
<dbReference type="Pfam" id="PF03358">
    <property type="entry name" value="FMN_red"/>
    <property type="match status" value="1"/>
</dbReference>
<dbReference type="NCBIfam" id="TIGR04037">
    <property type="entry name" value="LLM_duo_CE1759"/>
    <property type="match status" value="1"/>
</dbReference>
<name>A0A1X6WXM3_9MICO</name>
<dbReference type="Gene3D" id="3.40.50.360">
    <property type="match status" value="1"/>
</dbReference>
<dbReference type="PANTHER" id="PTHR43408">
    <property type="entry name" value="FMN REDUCTASE (NADPH)"/>
    <property type="match status" value="1"/>
</dbReference>
<dbReference type="EC" id="1.5.1.-" evidence="6"/>
<proteinExistence type="predicted"/>
<dbReference type="PANTHER" id="PTHR43408:SF2">
    <property type="entry name" value="FMN REDUCTASE (NADPH)"/>
    <property type="match status" value="1"/>
</dbReference>
<keyword evidence="2" id="KW-0288">FMN</keyword>
<keyword evidence="1" id="KW-0285">Flavoprotein</keyword>
<gene>
    <name evidence="6" type="ORF">FM110_05085</name>
</gene>
<dbReference type="AlphaFoldDB" id="A0A1X6WXM3"/>
<reference evidence="6 7" key="1">
    <citation type="submission" date="2017-02" db="EMBL/GenBank/DDBJ databases">
        <authorList>
            <person name="Peterson S.W."/>
        </authorList>
    </citation>
    <scope>NUCLEOTIDE SEQUENCE [LARGE SCALE GENOMIC DNA]</scope>
    <source>
        <strain evidence="6 7">CIP104813</strain>
    </source>
</reference>
<dbReference type="InterPro" id="IPR051814">
    <property type="entry name" value="NAD(P)H-dep_FMN_reductase"/>
</dbReference>
<dbReference type="InterPro" id="IPR005025">
    <property type="entry name" value="FMN_Rdtase-like_dom"/>
</dbReference>
<dbReference type="InterPro" id="IPR023932">
    <property type="entry name" value="CE1759_FMN_reduct"/>
</dbReference>
<dbReference type="GO" id="GO:0016491">
    <property type="term" value="F:oxidoreductase activity"/>
    <property type="evidence" value="ECO:0007669"/>
    <property type="project" value="UniProtKB-KW"/>
</dbReference>
<evidence type="ECO:0000256" key="1">
    <source>
        <dbReference type="ARBA" id="ARBA00022630"/>
    </source>
</evidence>
<evidence type="ECO:0000256" key="2">
    <source>
        <dbReference type="ARBA" id="ARBA00022643"/>
    </source>
</evidence>
<feature type="region of interest" description="Disordered" evidence="4">
    <location>
        <begin position="1"/>
        <end position="36"/>
    </location>
</feature>
<evidence type="ECO:0000313" key="6">
    <source>
        <dbReference type="EMBL" id="SLM90516.1"/>
    </source>
</evidence>
<keyword evidence="3 6" id="KW-0560">Oxidoreductase</keyword>
<feature type="compositionally biased region" description="Low complexity" evidence="4">
    <location>
        <begin position="245"/>
        <end position="254"/>
    </location>
</feature>
<dbReference type="InterPro" id="IPR029039">
    <property type="entry name" value="Flavoprotein-like_sf"/>
</dbReference>
<evidence type="ECO:0000256" key="3">
    <source>
        <dbReference type="ARBA" id="ARBA00023002"/>
    </source>
</evidence>
<evidence type="ECO:0000313" key="7">
    <source>
        <dbReference type="Proteomes" id="UP000195981"/>
    </source>
</evidence>
<organism evidence="6 7">
    <name type="scientific">Brachybacterium nesterenkovii</name>
    <dbReference type="NCBI Taxonomy" id="47847"/>
    <lineage>
        <taxon>Bacteria</taxon>
        <taxon>Bacillati</taxon>
        <taxon>Actinomycetota</taxon>
        <taxon>Actinomycetes</taxon>
        <taxon>Micrococcales</taxon>
        <taxon>Dermabacteraceae</taxon>
        <taxon>Brachybacterium</taxon>
    </lineage>
</organism>
<accession>A0A1X6WXM3</accession>
<dbReference type="SUPFAM" id="SSF52218">
    <property type="entry name" value="Flavoproteins"/>
    <property type="match status" value="1"/>
</dbReference>
<feature type="domain" description="NADPH-dependent FMN reductase-like" evidence="5">
    <location>
        <begin position="58"/>
        <end position="207"/>
    </location>
</feature>
<keyword evidence="7" id="KW-1185">Reference proteome</keyword>
<evidence type="ECO:0000259" key="5">
    <source>
        <dbReference type="Pfam" id="PF03358"/>
    </source>
</evidence>
<protein>
    <submittedName>
        <fullName evidence="6">FMN reductase</fullName>
        <ecNumber evidence="6">1.5.1.-</ecNumber>
    </submittedName>
</protein>